<dbReference type="SMART" id="SM01411">
    <property type="entry name" value="Ephrin_rec_like"/>
    <property type="match status" value="1"/>
</dbReference>
<proteinExistence type="predicted"/>
<keyword evidence="3" id="KW-1185">Reference proteome</keyword>
<feature type="domain" description="Tyrosine-protein kinase ephrin type A/B receptor-like" evidence="1">
    <location>
        <begin position="16"/>
        <end position="58"/>
    </location>
</feature>
<dbReference type="EMBL" id="FNXT01001068">
    <property type="protein sequence ID" value="SZX71697.1"/>
    <property type="molecule type" value="Genomic_DNA"/>
</dbReference>
<organism evidence="2 3">
    <name type="scientific">Tetradesmus obliquus</name>
    <name type="common">Green alga</name>
    <name type="synonym">Acutodesmus obliquus</name>
    <dbReference type="NCBI Taxonomy" id="3088"/>
    <lineage>
        <taxon>Eukaryota</taxon>
        <taxon>Viridiplantae</taxon>
        <taxon>Chlorophyta</taxon>
        <taxon>core chlorophytes</taxon>
        <taxon>Chlorophyceae</taxon>
        <taxon>CS clade</taxon>
        <taxon>Sphaeropleales</taxon>
        <taxon>Scenedesmaceae</taxon>
        <taxon>Tetradesmus</taxon>
    </lineage>
</organism>
<evidence type="ECO:0000313" key="2">
    <source>
        <dbReference type="EMBL" id="SZX71697.1"/>
    </source>
</evidence>
<reference evidence="2 3" key="1">
    <citation type="submission" date="2016-10" db="EMBL/GenBank/DDBJ databases">
        <authorList>
            <person name="Cai Z."/>
        </authorList>
    </citation>
    <scope>NUCLEOTIDE SEQUENCE [LARGE SCALE GENOMIC DNA]</scope>
</reference>
<dbReference type="Pfam" id="PF07699">
    <property type="entry name" value="Ephrin_rec_like"/>
    <property type="match status" value="1"/>
</dbReference>
<accession>A0A383W221</accession>
<evidence type="ECO:0000259" key="1">
    <source>
        <dbReference type="Pfam" id="PF07699"/>
    </source>
</evidence>
<name>A0A383W221_TETOB</name>
<dbReference type="Proteomes" id="UP000256970">
    <property type="component" value="Unassembled WGS sequence"/>
</dbReference>
<protein>
    <recommendedName>
        <fullName evidence="1">Tyrosine-protein kinase ephrin type A/B receptor-like domain-containing protein</fullName>
    </recommendedName>
</protein>
<dbReference type="AlphaFoldDB" id="A0A383W221"/>
<gene>
    <name evidence="2" type="ORF">BQ4739_LOCUS11825</name>
</gene>
<evidence type="ECO:0000313" key="3">
    <source>
        <dbReference type="Proteomes" id="UP000256970"/>
    </source>
</evidence>
<dbReference type="InterPro" id="IPR011641">
    <property type="entry name" value="Tyr-kin_ephrin_A/B_rcpt-like"/>
</dbReference>
<sequence length="452" mass="46143">MRELSQNKNPGHAGPLPCTACLAGSWSHGGPVASNLTCTPCPAGTNTTGTGSMSPDQCQAPACAPACTSNSQVQPYGDCGAAVKDGCGGACELKCSSKSQCMFGTKSFAEVGVCVPFPEPTTCYGLGLPPPIELGSWNDSCRSTPIGGNCTATCPDKYQPGSSGPPTVACTVEPARGLVWGEPVGSCERVNDAPSFIKGASTITVNEDSAAYSSRWAGSISAGPNEAYQTVSFAVACSNAVLFSAAPQLSPAGVLSFTPAANASGSSVCKVTLVDSEGAKSAPEQLTVVVKPVNDPPSFTAGPIVTVAEDSGAYSATWATDMSAGPGESQPLAFTLSCFSAIAALFTVAPAMDTTGRLSFTPGPDMFGSASCTVRLTEQEAGDLLSTAPLTIVVTPGEAIASSSSRSNSSTRTRYRGPRIVYLHPCELSSMLREAREDTNFSTSASHQQQYP</sequence>